<dbReference type="InterPro" id="IPR000086">
    <property type="entry name" value="NUDIX_hydrolase_dom"/>
</dbReference>
<keyword evidence="5" id="KW-1185">Reference proteome</keyword>
<dbReference type="PANTHER" id="PTHR43475">
    <property type="entry name" value="METHYLTHIORIBOSE-1-PHOSPHATE ISOMERASE"/>
    <property type="match status" value="1"/>
</dbReference>
<feature type="domain" description="Nudix hydrolase" evidence="3">
    <location>
        <begin position="1"/>
        <end position="138"/>
    </location>
</feature>
<dbReference type="GO" id="GO:0019509">
    <property type="term" value="P:L-methionine salvage from methylthioadenosine"/>
    <property type="evidence" value="ECO:0007669"/>
    <property type="project" value="TreeGrafter"/>
</dbReference>
<organism evidence="4 5">
    <name type="scientific">Halogeometricum limi</name>
    <dbReference type="NCBI Taxonomy" id="555875"/>
    <lineage>
        <taxon>Archaea</taxon>
        <taxon>Methanobacteriati</taxon>
        <taxon>Methanobacteriota</taxon>
        <taxon>Stenosarchaea group</taxon>
        <taxon>Halobacteria</taxon>
        <taxon>Halobacteriales</taxon>
        <taxon>Haloferacaceae</taxon>
        <taxon>Halogeometricum</taxon>
    </lineage>
</organism>
<dbReference type="AlphaFoldDB" id="A0A1I6H8H7"/>
<sequence length="429" mass="45881">MEHVVTCFVRNRGELLLARRSDDAGTYPGRWAGVSGYVESDPQNPESDAWRELREETGLDGSAVELVRAGETVDVEGREGAEPPFVVHPFLFESSSRTVTASDELAAVEWADPTVIRERRTVPRLWETWRRVAPTVDTVREDRTHGSAWISARALEVLRDAACEADDWETVAAVGRELRDARPGMAAVANRVNRVFSTASRDPESVDTAAVFALLAAFDADDEAARTAVRRLRDASADTVATLSRSGTVTTALCELDPTHVVVSESRPEREGVTVAETVARETDARVTLTTEAALPAALASRDVDAALVGADAVDPDGSVVNKTGTRALALAAREAGVPVYVVAARDKIRPTGDGGVGDEESPREAVYDGRAEIAVYCPTFERVPAADVDGFATEDGLLDAESVASVAAEHAENAAWDEEVGGTSGERR</sequence>
<gene>
    <name evidence="4" type="ORF">SAMN04488124_1904</name>
</gene>
<evidence type="ECO:0000256" key="2">
    <source>
        <dbReference type="SAM" id="MobiDB-lite"/>
    </source>
</evidence>
<protein>
    <submittedName>
        <fullName evidence="4">Translation initiation factor 2B subunit, eIF-2B alpha/beta/delta family</fullName>
    </submittedName>
</protein>
<evidence type="ECO:0000313" key="4">
    <source>
        <dbReference type="EMBL" id="SFR50651.1"/>
    </source>
</evidence>
<dbReference type="InterPro" id="IPR015797">
    <property type="entry name" value="NUDIX_hydrolase-like_dom_sf"/>
</dbReference>
<dbReference type="RefSeq" id="WP_089879822.1">
    <property type="nucleotide sequence ID" value="NZ_FOYS01000003.1"/>
</dbReference>
<dbReference type="Pfam" id="PF01008">
    <property type="entry name" value="IF-2B"/>
    <property type="match status" value="1"/>
</dbReference>
<evidence type="ECO:0000256" key="1">
    <source>
        <dbReference type="RuleBase" id="RU003814"/>
    </source>
</evidence>
<dbReference type="InterPro" id="IPR000649">
    <property type="entry name" value="IF-2B-related"/>
</dbReference>
<dbReference type="Proteomes" id="UP000243250">
    <property type="component" value="Unassembled WGS sequence"/>
</dbReference>
<dbReference type="Gene3D" id="3.90.79.10">
    <property type="entry name" value="Nucleoside Triphosphate Pyrophosphohydrolase"/>
    <property type="match status" value="1"/>
</dbReference>
<accession>A0A1I6H8H7</accession>
<proteinExistence type="inferred from homology"/>
<dbReference type="SUPFAM" id="SSF100950">
    <property type="entry name" value="NagB/RpiA/CoA transferase-like"/>
    <property type="match status" value="1"/>
</dbReference>
<dbReference type="SUPFAM" id="SSF55811">
    <property type="entry name" value="Nudix"/>
    <property type="match status" value="1"/>
</dbReference>
<comment type="similarity">
    <text evidence="1">Belongs to the eIF-2B alpha/beta/delta subunits family.</text>
</comment>
<dbReference type="OrthoDB" id="27639at2157"/>
<dbReference type="GO" id="GO:0003743">
    <property type="term" value="F:translation initiation factor activity"/>
    <property type="evidence" value="ECO:0007669"/>
    <property type="project" value="UniProtKB-KW"/>
</dbReference>
<dbReference type="PANTHER" id="PTHR43475:SF3">
    <property type="entry name" value="TRANSLATION INITIATION FACTOR EIF-2B SUBUNIT FAMILY PROTEIN (AFU_ORTHOLOGUE AFUA_2G14290)"/>
    <property type="match status" value="1"/>
</dbReference>
<dbReference type="EMBL" id="FOYS01000003">
    <property type="protein sequence ID" value="SFR50651.1"/>
    <property type="molecule type" value="Genomic_DNA"/>
</dbReference>
<reference evidence="5" key="1">
    <citation type="submission" date="2016-10" db="EMBL/GenBank/DDBJ databases">
        <authorList>
            <person name="Varghese N."/>
            <person name="Submissions S."/>
        </authorList>
    </citation>
    <scope>NUCLEOTIDE SEQUENCE [LARGE SCALE GENOMIC DNA]</scope>
    <source>
        <strain evidence="5">CGMCC 1.8711</strain>
    </source>
</reference>
<dbReference type="STRING" id="555875.SAMN04488124_1904"/>
<dbReference type="Gene3D" id="3.40.50.10470">
    <property type="entry name" value="Translation initiation factor eif-2b, domain 2"/>
    <property type="match status" value="1"/>
</dbReference>
<dbReference type="InterPro" id="IPR037171">
    <property type="entry name" value="NagB/RpiA_transferase-like"/>
</dbReference>
<dbReference type="InterPro" id="IPR042529">
    <property type="entry name" value="IF_2B-like_C"/>
</dbReference>
<keyword evidence="4" id="KW-0648">Protein biosynthesis</keyword>
<dbReference type="Pfam" id="PF00293">
    <property type="entry name" value="NUDIX"/>
    <property type="match status" value="1"/>
</dbReference>
<evidence type="ECO:0000313" key="5">
    <source>
        <dbReference type="Proteomes" id="UP000243250"/>
    </source>
</evidence>
<feature type="region of interest" description="Disordered" evidence="2">
    <location>
        <begin position="410"/>
        <end position="429"/>
    </location>
</feature>
<evidence type="ECO:0000259" key="3">
    <source>
        <dbReference type="PROSITE" id="PS51462"/>
    </source>
</evidence>
<dbReference type="PROSITE" id="PS51462">
    <property type="entry name" value="NUDIX"/>
    <property type="match status" value="1"/>
</dbReference>
<keyword evidence="4" id="KW-0396">Initiation factor</keyword>
<dbReference type="GO" id="GO:0046523">
    <property type="term" value="F:S-methyl-5-thioribose-1-phosphate isomerase activity"/>
    <property type="evidence" value="ECO:0007669"/>
    <property type="project" value="TreeGrafter"/>
</dbReference>
<name>A0A1I6H8H7_9EURY</name>